<accession>A0AAN9F333</accession>
<gene>
    <name evidence="1" type="ORF">RIF29_19272</name>
</gene>
<dbReference type="Proteomes" id="UP001372338">
    <property type="component" value="Unassembled WGS sequence"/>
</dbReference>
<evidence type="ECO:0000313" key="1">
    <source>
        <dbReference type="EMBL" id="KAK7266623.1"/>
    </source>
</evidence>
<name>A0AAN9F333_CROPI</name>
<organism evidence="1 2">
    <name type="scientific">Crotalaria pallida</name>
    <name type="common">Smooth rattlebox</name>
    <name type="synonym">Crotalaria striata</name>
    <dbReference type="NCBI Taxonomy" id="3830"/>
    <lineage>
        <taxon>Eukaryota</taxon>
        <taxon>Viridiplantae</taxon>
        <taxon>Streptophyta</taxon>
        <taxon>Embryophyta</taxon>
        <taxon>Tracheophyta</taxon>
        <taxon>Spermatophyta</taxon>
        <taxon>Magnoliopsida</taxon>
        <taxon>eudicotyledons</taxon>
        <taxon>Gunneridae</taxon>
        <taxon>Pentapetalae</taxon>
        <taxon>rosids</taxon>
        <taxon>fabids</taxon>
        <taxon>Fabales</taxon>
        <taxon>Fabaceae</taxon>
        <taxon>Papilionoideae</taxon>
        <taxon>50 kb inversion clade</taxon>
        <taxon>genistoids sensu lato</taxon>
        <taxon>core genistoids</taxon>
        <taxon>Crotalarieae</taxon>
        <taxon>Crotalaria</taxon>
    </lineage>
</organism>
<protein>
    <submittedName>
        <fullName evidence="1">Uncharacterized protein</fullName>
    </submittedName>
</protein>
<proteinExistence type="predicted"/>
<keyword evidence="2" id="KW-1185">Reference proteome</keyword>
<sequence>MEGLGKGEQWRAEGGLAMAEDAGKRRAKRDRGCCRGWVAMGKMRGWRWRRCYRNSNRGRREVESWRLVEDEGGWLGVPRVLREAPRPRRPHLLRRYVTMDSWFDF</sequence>
<reference evidence="1 2" key="1">
    <citation type="submission" date="2024-01" db="EMBL/GenBank/DDBJ databases">
        <title>The genomes of 5 underutilized Papilionoideae crops provide insights into root nodulation and disease resistanc.</title>
        <authorList>
            <person name="Yuan L."/>
        </authorList>
    </citation>
    <scope>NUCLEOTIDE SEQUENCE [LARGE SCALE GENOMIC DNA]</scope>
    <source>
        <strain evidence="1">ZHUSHIDOU_FW_LH</strain>
        <tissue evidence="1">Leaf</tissue>
    </source>
</reference>
<dbReference type="EMBL" id="JAYWIO010000004">
    <property type="protein sequence ID" value="KAK7266623.1"/>
    <property type="molecule type" value="Genomic_DNA"/>
</dbReference>
<dbReference type="AlphaFoldDB" id="A0AAN9F333"/>
<evidence type="ECO:0000313" key="2">
    <source>
        <dbReference type="Proteomes" id="UP001372338"/>
    </source>
</evidence>
<comment type="caution">
    <text evidence="1">The sequence shown here is derived from an EMBL/GenBank/DDBJ whole genome shotgun (WGS) entry which is preliminary data.</text>
</comment>